<protein>
    <recommendedName>
        <fullName evidence="5">Glycosyltransferase</fullName>
        <ecNumber evidence="5">2.4.1.-</ecNumber>
    </recommendedName>
</protein>
<keyword evidence="3 4" id="KW-0808">Transferase</keyword>
<evidence type="ECO:0000256" key="2">
    <source>
        <dbReference type="ARBA" id="ARBA00022676"/>
    </source>
</evidence>
<reference evidence="7" key="1">
    <citation type="journal article" date="2018" name="Nat. Plants">
        <title>Whole-genome landscape of Medicago truncatula symbiotic genes.</title>
        <authorList>
            <person name="Pecrix Y."/>
            <person name="Staton S.E."/>
            <person name="Sallet E."/>
            <person name="Lelandais-Briere C."/>
            <person name="Moreau S."/>
            <person name="Carrere S."/>
            <person name="Blein T."/>
            <person name="Jardinaud M.F."/>
            <person name="Latrasse D."/>
            <person name="Zouine M."/>
            <person name="Zahm M."/>
            <person name="Kreplak J."/>
            <person name="Mayjonade B."/>
            <person name="Satge C."/>
            <person name="Perez M."/>
            <person name="Cauet S."/>
            <person name="Marande W."/>
            <person name="Chantry-Darmon C."/>
            <person name="Lopez-Roques C."/>
            <person name="Bouchez O."/>
            <person name="Berard A."/>
            <person name="Debelle F."/>
            <person name="Munos S."/>
            <person name="Bendahmane A."/>
            <person name="Berges H."/>
            <person name="Niebel A."/>
            <person name="Buitink J."/>
            <person name="Frugier F."/>
            <person name="Benhamed M."/>
            <person name="Crespi M."/>
            <person name="Gouzy J."/>
            <person name="Gamas P."/>
        </authorList>
    </citation>
    <scope>NUCLEOTIDE SEQUENCE [LARGE SCALE GENOMIC DNA]</scope>
    <source>
        <strain evidence="7">cv. Jemalong A17</strain>
    </source>
</reference>
<dbReference type="FunFam" id="3.40.50.2000:FF:000071">
    <property type="entry name" value="Glycosyltransferase"/>
    <property type="match status" value="1"/>
</dbReference>
<dbReference type="InterPro" id="IPR002213">
    <property type="entry name" value="UDP_glucos_trans"/>
</dbReference>
<dbReference type="PROSITE" id="PS00375">
    <property type="entry name" value="UDPGT"/>
    <property type="match status" value="1"/>
</dbReference>
<dbReference type="EMBL" id="PSQE01000004">
    <property type="protein sequence ID" value="RHN62167.1"/>
    <property type="molecule type" value="Genomic_DNA"/>
</dbReference>
<name>A0A396IH41_MEDTR</name>
<comment type="caution">
    <text evidence="6">The sequence shown here is derived from an EMBL/GenBank/DDBJ whole genome shotgun (WGS) entry which is preliminary data.</text>
</comment>
<comment type="similarity">
    <text evidence="1 4">Belongs to the UDP-glycosyltransferase family.</text>
</comment>
<dbReference type="Proteomes" id="UP000265566">
    <property type="component" value="Chromosome 4"/>
</dbReference>
<dbReference type="PANTHER" id="PTHR48047:SF45">
    <property type="entry name" value="SCOPOLETIN GLUCOSYLTRANSFERASE-LIKE"/>
    <property type="match status" value="1"/>
</dbReference>
<evidence type="ECO:0000256" key="4">
    <source>
        <dbReference type="RuleBase" id="RU003718"/>
    </source>
</evidence>
<proteinExistence type="inferred from homology"/>
<evidence type="ECO:0000256" key="5">
    <source>
        <dbReference type="RuleBase" id="RU362057"/>
    </source>
</evidence>
<organism evidence="6 7">
    <name type="scientific">Medicago truncatula</name>
    <name type="common">Barrel medic</name>
    <name type="synonym">Medicago tribuloides</name>
    <dbReference type="NCBI Taxonomy" id="3880"/>
    <lineage>
        <taxon>Eukaryota</taxon>
        <taxon>Viridiplantae</taxon>
        <taxon>Streptophyta</taxon>
        <taxon>Embryophyta</taxon>
        <taxon>Tracheophyta</taxon>
        <taxon>Spermatophyta</taxon>
        <taxon>Magnoliopsida</taxon>
        <taxon>eudicotyledons</taxon>
        <taxon>Gunneridae</taxon>
        <taxon>Pentapetalae</taxon>
        <taxon>rosids</taxon>
        <taxon>fabids</taxon>
        <taxon>Fabales</taxon>
        <taxon>Fabaceae</taxon>
        <taxon>Papilionoideae</taxon>
        <taxon>50 kb inversion clade</taxon>
        <taxon>NPAAA clade</taxon>
        <taxon>Hologalegina</taxon>
        <taxon>IRL clade</taxon>
        <taxon>Trifolieae</taxon>
        <taxon>Medicago</taxon>
    </lineage>
</organism>
<evidence type="ECO:0000313" key="7">
    <source>
        <dbReference type="Proteomes" id="UP000265566"/>
    </source>
</evidence>
<dbReference type="InterPro" id="IPR035595">
    <property type="entry name" value="UDP_glycos_trans_CS"/>
</dbReference>
<keyword evidence="2 4" id="KW-0328">Glycosyltransferase</keyword>
<evidence type="ECO:0000256" key="3">
    <source>
        <dbReference type="ARBA" id="ARBA00022679"/>
    </source>
</evidence>
<gene>
    <name evidence="6" type="ORF">MtrunA17_Chr4g0044511</name>
</gene>
<accession>A0A396IH41</accession>
<dbReference type="CDD" id="cd03784">
    <property type="entry name" value="GT1_Gtf-like"/>
    <property type="match status" value="1"/>
</dbReference>
<dbReference type="Gene3D" id="3.40.50.2000">
    <property type="entry name" value="Glycogen Phosphorylase B"/>
    <property type="match status" value="2"/>
</dbReference>
<dbReference type="Pfam" id="PF00201">
    <property type="entry name" value="UDPGT"/>
    <property type="match status" value="1"/>
</dbReference>
<dbReference type="AlphaFoldDB" id="A0A396IH41"/>
<dbReference type="GO" id="GO:0035251">
    <property type="term" value="F:UDP-glucosyltransferase activity"/>
    <property type="evidence" value="ECO:0007669"/>
    <property type="project" value="UniProtKB-ARBA"/>
</dbReference>
<dbReference type="Gramene" id="rna24712">
    <property type="protein sequence ID" value="RHN62167.1"/>
    <property type="gene ID" value="gene24712"/>
</dbReference>
<sequence length="509" mass="57296">MINSSLYKQQNFSIVFIFSLSLQKSRTHKFTMTNENQELHIIFFPFLANGHIIPCVDLARVFSSRGLKVTIVTTHLNVPLISRTIGKAKINIKTIKFPSPEETGLPEGCENSESALAPDKFIKFMKSTLLLREPLEHVLEQEKPDCLVADMFFPWSTDSAAKFNIPRIVFHGLGFFPLCVLACTRQYKPQDKVSSYTEPFVVPNLPGEITLTKMQLPQLPQHDKVFTKLLEESNESEVKSFGVIANTFYELEPVYADHYRNELGRKAWHLGPVSLCNRDTEEKACRGREASIDEHECLKWLQSKEPNSVIYVCFGSMTVFSDAQLKEIAMGLEASEVPFIWVVRKSAKSEGENLEWLPEGFEERIEGSGKGLIIRGWAPQVMILDHESVGGFVTHCGWNSTLEGVSAGLPMVTWPMYGEQFYNAKFLSDIVKIGVGVGVQTWIGMGGGEPVKKDVIEKAVRRIMVGDEAEEMRSRAKEFGKMARRAVEVGGSSYNDFSNLIEDLKSRAY</sequence>
<evidence type="ECO:0000313" key="6">
    <source>
        <dbReference type="EMBL" id="RHN62167.1"/>
    </source>
</evidence>
<evidence type="ECO:0000256" key="1">
    <source>
        <dbReference type="ARBA" id="ARBA00009995"/>
    </source>
</evidence>
<dbReference type="EC" id="2.4.1.-" evidence="5"/>
<dbReference type="SUPFAM" id="SSF53756">
    <property type="entry name" value="UDP-Glycosyltransferase/glycogen phosphorylase"/>
    <property type="match status" value="1"/>
</dbReference>
<dbReference type="FunFam" id="3.40.50.2000:FF:000047">
    <property type="entry name" value="Glycosyltransferase"/>
    <property type="match status" value="1"/>
</dbReference>
<dbReference type="PANTHER" id="PTHR48047">
    <property type="entry name" value="GLYCOSYLTRANSFERASE"/>
    <property type="match status" value="1"/>
</dbReference>